<keyword evidence="5" id="KW-0436">Ligase</keyword>
<evidence type="ECO:0000256" key="1">
    <source>
        <dbReference type="ARBA" id="ARBA00010638"/>
    </source>
</evidence>
<dbReference type="Gene3D" id="3.40.50.10420">
    <property type="entry name" value="NagB/RpiA/CoA transferase-like"/>
    <property type="match status" value="1"/>
</dbReference>
<keyword evidence="6" id="KW-1185">Reference proteome</keyword>
<dbReference type="RefSeq" id="WP_252441875.1">
    <property type="nucleotide sequence ID" value="NZ_JAMWYK010000001.1"/>
</dbReference>
<dbReference type="Pfam" id="PF01812">
    <property type="entry name" value="5-FTHF_cyc-lig"/>
    <property type="match status" value="1"/>
</dbReference>
<evidence type="ECO:0000313" key="6">
    <source>
        <dbReference type="Proteomes" id="UP001523234"/>
    </source>
</evidence>
<keyword evidence="2 4" id="KW-0547">Nucleotide-binding</keyword>
<evidence type="ECO:0000256" key="2">
    <source>
        <dbReference type="ARBA" id="ARBA00022741"/>
    </source>
</evidence>
<reference evidence="5 6" key="1">
    <citation type="submission" date="2022-06" db="EMBL/GenBank/DDBJ databases">
        <title>Fructobacillus taiwanensis sp. nov., isolated from the honeybee.</title>
        <authorList>
            <person name="Chen Y.-S."/>
            <person name="Wang L.-T."/>
            <person name="Lee Y.-S."/>
            <person name="Chang Y.-C."/>
            <person name="Wu H.-C."/>
            <person name="Liao C.-Y."/>
            <person name="Chen W.-H."/>
            <person name="Deng J.-N."/>
            <person name="Wang Y.-H."/>
        </authorList>
    </citation>
    <scope>NUCLEOTIDE SEQUENCE [LARGE SCALE GENOMIC DNA]</scope>
    <source>
        <strain evidence="5 6">W13</strain>
    </source>
</reference>
<comment type="caution">
    <text evidence="5">The sequence shown here is derived from an EMBL/GenBank/DDBJ whole genome shotgun (WGS) entry which is preliminary data.</text>
</comment>
<dbReference type="InterPro" id="IPR002698">
    <property type="entry name" value="FTHF_cligase"/>
</dbReference>
<dbReference type="PANTHER" id="PTHR23407">
    <property type="entry name" value="ATPASE INHIBITOR/5-FORMYLTETRAHYDROFOLATE CYCLO-LIGASE"/>
    <property type="match status" value="1"/>
</dbReference>
<gene>
    <name evidence="5" type="ORF">NFX39_00160</name>
</gene>
<dbReference type="GO" id="GO:0030272">
    <property type="term" value="F:5-formyltetrahydrofolate cyclo-ligase activity"/>
    <property type="evidence" value="ECO:0007669"/>
    <property type="project" value="UniProtKB-EC"/>
</dbReference>
<comment type="catalytic activity">
    <reaction evidence="4">
        <text>(6S)-5-formyl-5,6,7,8-tetrahydrofolate + ATP = (6R)-5,10-methenyltetrahydrofolate + ADP + phosphate</text>
        <dbReference type="Rhea" id="RHEA:10488"/>
        <dbReference type="ChEBI" id="CHEBI:30616"/>
        <dbReference type="ChEBI" id="CHEBI:43474"/>
        <dbReference type="ChEBI" id="CHEBI:57455"/>
        <dbReference type="ChEBI" id="CHEBI:57457"/>
        <dbReference type="ChEBI" id="CHEBI:456216"/>
        <dbReference type="EC" id="6.3.3.2"/>
    </reaction>
</comment>
<dbReference type="PANTHER" id="PTHR23407:SF1">
    <property type="entry name" value="5-FORMYLTETRAHYDROFOLATE CYCLO-LIGASE"/>
    <property type="match status" value="1"/>
</dbReference>
<comment type="cofactor">
    <cofactor evidence="4">
        <name>Mg(2+)</name>
        <dbReference type="ChEBI" id="CHEBI:18420"/>
    </cofactor>
</comment>
<keyword evidence="4" id="KW-0479">Metal-binding</keyword>
<evidence type="ECO:0000256" key="3">
    <source>
        <dbReference type="ARBA" id="ARBA00022840"/>
    </source>
</evidence>
<dbReference type="NCBIfam" id="TIGR02727">
    <property type="entry name" value="MTHFS_bact"/>
    <property type="match status" value="1"/>
</dbReference>
<dbReference type="InterPro" id="IPR024185">
    <property type="entry name" value="FTHF_cligase-like_sf"/>
</dbReference>
<accession>A0ABT0ZNF3</accession>
<keyword evidence="3 4" id="KW-0067">ATP-binding</keyword>
<dbReference type="InterPro" id="IPR037171">
    <property type="entry name" value="NagB/RpiA_transferase-like"/>
</dbReference>
<keyword evidence="4" id="KW-0460">Magnesium</keyword>
<organism evidence="5 6">
    <name type="scientific">Fructobacillus apis</name>
    <dbReference type="NCBI Taxonomy" id="2935017"/>
    <lineage>
        <taxon>Bacteria</taxon>
        <taxon>Bacillati</taxon>
        <taxon>Bacillota</taxon>
        <taxon>Bacilli</taxon>
        <taxon>Lactobacillales</taxon>
        <taxon>Lactobacillaceae</taxon>
        <taxon>Fructobacillus</taxon>
    </lineage>
</organism>
<dbReference type="EMBL" id="JAMWYK010000001">
    <property type="protein sequence ID" value="MCO0831508.1"/>
    <property type="molecule type" value="Genomic_DNA"/>
</dbReference>
<name>A0ABT0ZNF3_9LACO</name>
<dbReference type="PIRSF" id="PIRSF006806">
    <property type="entry name" value="FTHF_cligase"/>
    <property type="match status" value="1"/>
</dbReference>
<dbReference type="EC" id="6.3.3.2" evidence="4"/>
<dbReference type="SUPFAM" id="SSF100950">
    <property type="entry name" value="NagB/RpiA/CoA transferase-like"/>
    <property type="match status" value="1"/>
</dbReference>
<dbReference type="Proteomes" id="UP001523234">
    <property type="component" value="Unassembled WGS sequence"/>
</dbReference>
<protein>
    <recommendedName>
        <fullName evidence="4">5-formyltetrahydrofolate cyclo-ligase</fullName>
        <ecNumber evidence="4">6.3.3.2</ecNumber>
    </recommendedName>
</protein>
<proteinExistence type="inferred from homology"/>
<evidence type="ECO:0000256" key="4">
    <source>
        <dbReference type="RuleBase" id="RU361279"/>
    </source>
</evidence>
<comment type="similarity">
    <text evidence="1 4">Belongs to the 5-formyltetrahydrofolate cyclo-ligase family.</text>
</comment>
<sequence length="186" mass="20895">MTDLLAKKVVREGQRLRLRNLAESAASKKRAEEKRLHQLLFDSVVWQSSQCVAVTLSMPFELDTKPVIERAWEEGKAVVLAKVEPNRGLSFCHYDEETKLVATPPYGLLEAVDSEVVLPSKIDLVLVPGLAFDEDSQMRLGFGGGYYDRFLQGYQGESVSLVLEEQSISGKWAVDEFDQPVKHLIK</sequence>
<evidence type="ECO:0000313" key="5">
    <source>
        <dbReference type="EMBL" id="MCO0831508.1"/>
    </source>
</evidence>